<organism evidence="2 3">
    <name type="scientific">Colletotrichum tofieldiae</name>
    <dbReference type="NCBI Taxonomy" id="708197"/>
    <lineage>
        <taxon>Eukaryota</taxon>
        <taxon>Fungi</taxon>
        <taxon>Dikarya</taxon>
        <taxon>Ascomycota</taxon>
        <taxon>Pezizomycotina</taxon>
        <taxon>Sordariomycetes</taxon>
        <taxon>Hypocreomycetidae</taxon>
        <taxon>Glomerellales</taxon>
        <taxon>Glomerellaceae</taxon>
        <taxon>Colletotrichum</taxon>
        <taxon>Colletotrichum spaethianum species complex</taxon>
    </lineage>
</organism>
<proteinExistence type="predicted"/>
<dbReference type="EMBL" id="LFIV01000145">
    <property type="protein sequence ID" value="KZL67548.1"/>
    <property type="molecule type" value="Genomic_DNA"/>
</dbReference>
<evidence type="ECO:0000313" key="2">
    <source>
        <dbReference type="EMBL" id="KZL67548.1"/>
    </source>
</evidence>
<gene>
    <name evidence="2" type="ORF">CT0861_00363</name>
</gene>
<dbReference type="Proteomes" id="UP000076552">
    <property type="component" value="Unassembled WGS sequence"/>
</dbReference>
<comment type="caution">
    <text evidence="2">The sequence shown here is derived from an EMBL/GenBank/DDBJ whole genome shotgun (WGS) entry which is preliminary data.</text>
</comment>
<reference evidence="2 3" key="1">
    <citation type="submission" date="2015-06" db="EMBL/GenBank/DDBJ databases">
        <title>Survival trade-offs in plant roots during colonization by closely related pathogenic and mutualistic fungi.</title>
        <authorList>
            <person name="Hacquard S."/>
            <person name="Kracher B."/>
            <person name="Hiruma K."/>
            <person name="Weinman A."/>
            <person name="Muench P."/>
            <person name="Garrido Oter R."/>
            <person name="Ver Loren van Themaat E."/>
            <person name="Dallerey J.-F."/>
            <person name="Damm U."/>
            <person name="Henrissat B."/>
            <person name="Lespinet O."/>
            <person name="Thon M."/>
            <person name="Kemen E."/>
            <person name="McHardy A.C."/>
            <person name="Schulze-Lefert P."/>
            <person name="O'Connell R.J."/>
        </authorList>
    </citation>
    <scope>NUCLEOTIDE SEQUENCE [LARGE SCALE GENOMIC DNA]</scope>
    <source>
        <strain evidence="2 3">0861</strain>
    </source>
</reference>
<feature type="region of interest" description="Disordered" evidence="1">
    <location>
        <begin position="192"/>
        <end position="233"/>
    </location>
</feature>
<evidence type="ECO:0000256" key="1">
    <source>
        <dbReference type="SAM" id="MobiDB-lite"/>
    </source>
</evidence>
<feature type="region of interest" description="Disordered" evidence="1">
    <location>
        <begin position="92"/>
        <end position="118"/>
    </location>
</feature>
<dbReference type="AlphaFoldDB" id="A0A166Q604"/>
<keyword evidence="3" id="KW-1185">Reference proteome</keyword>
<evidence type="ECO:0000313" key="3">
    <source>
        <dbReference type="Proteomes" id="UP000076552"/>
    </source>
</evidence>
<feature type="compositionally biased region" description="Polar residues" evidence="1">
    <location>
        <begin position="98"/>
        <end position="118"/>
    </location>
</feature>
<feature type="compositionally biased region" description="Polar residues" evidence="1">
    <location>
        <begin position="68"/>
        <end position="79"/>
    </location>
</feature>
<name>A0A166Q604_9PEZI</name>
<feature type="compositionally biased region" description="Basic residues" evidence="1">
    <location>
        <begin position="198"/>
        <end position="216"/>
    </location>
</feature>
<feature type="region of interest" description="Disordered" evidence="1">
    <location>
        <begin position="45"/>
        <end position="79"/>
    </location>
</feature>
<protein>
    <submittedName>
        <fullName evidence="2">Uncharacterized protein</fullName>
    </submittedName>
</protein>
<accession>A0A166Q604</accession>
<sequence>MNTISSQTSQADGPKTLECLSSAQGQTSHIQALEVLLNAACSDLEDPRSLADPQGSDSQDRTPGPLSHHQNSHYNSWPQESPIETTFEVHDSIHNDSDTTPTWCSGVESQQKTPLNASQSEGDAYYLYRSDKENLPPRTPYQVVVSIDGHQMSFEGFFERAGRDGPVDVQFTLPTLTESFNIKLSMIAERKERLSRGTSHHSWKSKGGKRGYRVQPRRGTEAATHATKMARYT</sequence>